<dbReference type="SUPFAM" id="SSF56112">
    <property type="entry name" value="Protein kinase-like (PK-like)"/>
    <property type="match status" value="1"/>
</dbReference>
<organism evidence="3 4">
    <name type="scientific">Neobacillus piezotolerans</name>
    <dbReference type="NCBI Taxonomy" id="2259171"/>
    <lineage>
        <taxon>Bacteria</taxon>
        <taxon>Bacillati</taxon>
        <taxon>Bacillota</taxon>
        <taxon>Bacilli</taxon>
        <taxon>Bacillales</taxon>
        <taxon>Bacillaceae</taxon>
        <taxon>Neobacillus</taxon>
    </lineage>
</organism>
<dbReference type="OrthoDB" id="48950at2"/>
<dbReference type="InterPro" id="IPR050249">
    <property type="entry name" value="Pseudomonas-type_ThrB"/>
</dbReference>
<comment type="caution">
    <text evidence="3">The sequence shown here is derived from an EMBL/GenBank/DDBJ whole genome shotgun (WGS) entry which is preliminary data.</text>
</comment>
<evidence type="ECO:0000313" key="4">
    <source>
        <dbReference type="Proteomes" id="UP000257144"/>
    </source>
</evidence>
<gene>
    <name evidence="3" type="ORF">DRW41_08750</name>
</gene>
<dbReference type="PANTHER" id="PTHR21064">
    <property type="entry name" value="AMINOGLYCOSIDE PHOSPHOTRANSFERASE DOMAIN-CONTAINING PROTEIN-RELATED"/>
    <property type="match status" value="1"/>
</dbReference>
<dbReference type="PANTHER" id="PTHR21064:SF6">
    <property type="entry name" value="AMINOGLYCOSIDE PHOSPHOTRANSFERASE DOMAIN-CONTAINING PROTEIN"/>
    <property type="match status" value="1"/>
</dbReference>
<dbReference type="GO" id="GO:0019202">
    <property type="term" value="F:amino acid kinase activity"/>
    <property type="evidence" value="ECO:0007669"/>
    <property type="project" value="TreeGrafter"/>
</dbReference>
<dbReference type="AlphaFoldDB" id="A0A3D8GTV8"/>
<dbReference type="EMBL" id="QNQT01000002">
    <property type="protein sequence ID" value="RDU37893.1"/>
    <property type="molecule type" value="Genomic_DNA"/>
</dbReference>
<dbReference type="InterPro" id="IPR002575">
    <property type="entry name" value="Aminoglycoside_PTrfase"/>
</dbReference>
<dbReference type="InterPro" id="IPR011009">
    <property type="entry name" value="Kinase-like_dom_sf"/>
</dbReference>
<dbReference type="Gene3D" id="3.90.1200.10">
    <property type="match status" value="1"/>
</dbReference>
<dbReference type="Gene3D" id="3.30.200.20">
    <property type="entry name" value="Phosphorylase Kinase, domain 1"/>
    <property type="match status" value="1"/>
</dbReference>
<feature type="domain" description="Aminoglycoside phosphotransferase" evidence="2">
    <location>
        <begin position="29"/>
        <end position="232"/>
    </location>
</feature>
<evidence type="ECO:0000313" key="3">
    <source>
        <dbReference type="EMBL" id="RDU37893.1"/>
    </source>
</evidence>
<comment type="similarity">
    <text evidence="1">Belongs to the pseudomonas-type ThrB family.</text>
</comment>
<accession>A0A3D8GTV8</accession>
<dbReference type="Proteomes" id="UP000257144">
    <property type="component" value="Unassembled WGS sequence"/>
</dbReference>
<evidence type="ECO:0000256" key="1">
    <source>
        <dbReference type="ARBA" id="ARBA00038240"/>
    </source>
</evidence>
<evidence type="ECO:0000259" key="2">
    <source>
        <dbReference type="Pfam" id="PF01636"/>
    </source>
</evidence>
<sequence>MNLDNANQISSFWGIQIKEGKILSERATLLIASDQQRFILKKKGSTQEVEREIKLLKQLKDNKFNTQYPIATSSGEVFASYQEKNYCLYPFLEGKPFDIKEALDNSEIPRLLGETIALMNKLMSSFSGFEDFPDKNLYKMVYGYAVKEIGNGDECENLMKLFRELEVGLKGHVGELPRQLIHRDAHLHNMLFINNKLSGVIDFEIAEVNVRIFDLCYCCTSILSEVFHDEVLREKWLPFVGEIVAAYNRHSPLSISECKSVWYVMLSIQTIFMAYLIKDPSLYGLNKSMFKWIYDNKDRIEENVPKIHQQGVFNR</sequence>
<dbReference type="RefSeq" id="WP_115451563.1">
    <property type="nucleotide sequence ID" value="NZ_QNQT01000002.1"/>
</dbReference>
<name>A0A3D8GTV8_9BACI</name>
<proteinExistence type="inferred from homology"/>
<dbReference type="Pfam" id="PF01636">
    <property type="entry name" value="APH"/>
    <property type="match status" value="1"/>
</dbReference>
<reference evidence="3 4" key="1">
    <citation type="submission" date="2018-07" db="EMBL/GenBank/DDBJ databases">
        <title>Bacillus sp. YLB-04 draft genome sequence.</title>
        <authorList>
            <person name="Yu L."/>
            <person name="Tang X."/>
        </authorList>
    </citation>
    <scope>NUCLEOTIDE SEQUENCE [LARGE SCALE GENOMIC DNA]</scope>
    <source>
        <strain evidence="3 4">YLB-04</strain>
    </source>
</reference>
<protein>
    <recommendedName>
        <fullName evidence="2">Aminoglycoside phosphotransferase domain-containing protein</fullName>
    </recommendedName>
</protein>
<keyword evidence="4" id="KW-1185">Reference proteome</keyword>